<evidence type="ECO:0000313" key="2">
    <source>
        <dbReference type="Proteomes" id="UP000177111"/>
    </source>
</evidence>
<organism evidence="1 2">
    <name type="scientific">Candidatus Yanofskybacteria bacterium RIFCSPLOWO2_02_FULL_44_18</name>
    <dbReference type="NCBI Taxonomy" id="1802705"/>
    <lineage>
        <taxon>Bacteria</taxon>
        <taxon>Candidatus Yanofskyibacteriota</taxon>
    </lineage>
</organism>
<dbReference type="Proteomes" id="UP000177111">
    <property type="component" value="Unassembled WGS sequence"/>
</dbReference>
<accession>A0A1F8H1L9</accession>
<evidence type="ECO:0008006" key="3">
    <source>
        <dbReference type="Google" id="ProtNLM"/>
    </source>
</evidence>
<name>A0A1F8H1L9_9BACT</name>
<reference evidence="1 2" key="1">
    <citation type="journal article" date="2016" name="Nat. Commun.">
        <title>Thousands of microbial genomes shed light on interconnected biogeochemical processes in an aquifer system.</title>
        <authorList>
            <person name="Anantharaman K."/>
            <person name="Brown C.T."/>
            <person name="Hug L.A."/>
            <person name="Sharon I."/>
            <person name="Castelle C.J."/>
            <person name="Probst A.J."/>
            <person name="Thomas B.C."/>
            <person name="Singh A."/>
            <person name="Wilkins M.J."/>
            <person name="Karaoz U."/>
            <person name="Brodie E.L."/>
            <person name="Williams K.H."/>
            <person name="Hubbard S.S."/>
            <person name="Banfield J.F."/>
        </authorList>
    </citation>
    <scope>NUCLEOTIDE SEQUENCE [LARGE SCALE GENOMIC DNA]</scope>
</reference>
<protein>
    <recommendedName>
        <fullName evidence="3">Helix-turn-helix domain-containing protein</fullName>
    </recommendedName>
</protein>
<sequence>MAKHNIRLIKSKRSYSMTQIVSLLKIDRKTCRCWLKKEGLRPIEQNVNPILVIGADLIDFLNKKRAKRRIGLNEGQFFCFKCHKSVRAKAGSEETIKTGKKIGKSNSDQYKKVGNCEVCNTRVNRFIGVSQQD</sequence>
<dbReference type="AlphaFoldDB" id="A0A1F8H1L9"/>
<evidence type="ECO:0000313" key="1">
    <source>
        <dbReference type="EMBL" id="OGN30798.1"/>
    </source>
</evidence>
<dbReference type="EMBL" id="MGKT01000008">
    <property type="protein sequence ID" value="OGN30798.1"/>
    <property type="molecule type" value="Genomic_DNA"/>
</dbReference>
<comment type="caution">
    <text evidence="1">The sequence shown here is derived from an EMBL/GenBank/DDBJ whole genome shotgun (WGS) entry which is preliminary data.</text>
</comment>
<proteinExistence type="predicted"/>
<gene>
    <name evidence="1" type="ORF">A3I96_03125</name>
</gene>